<evidence type="ECO:0000313" key="3">
    <source>
        <dbReference type="Proteomes" id="UP001219630"/>
    </source>
</evidence>
<dbReference type="CDD" id="cd09030">
    <property type="entry name" value="DUF1425"/>
    <property type="match status" value="1"/>
</dbReference>
<dbReference type="Proteomes" id="UP001219630">
    <property type="component" value="Chromosome"/>
</dbReference>
<dbReference type="EMBL" id="CP114280">
    <property type="protein sequence ID" value="WFN56515.1"/>
    <property type="molecule type" value="Genomic_DNA"/>
</dbReference>
<dbReference type="Gene3D" id="2.60.40.3230">
    <property type="match status" value="1"/>
</dbReference>
<feature type="chain" id="PRO_5046959343" evidence="1">
    <location>
        <begin position="26"/>
        <end position="124"/>
    </location>
</feature>
<keyword evidence="1" id="KW-0732">Signal</keyword>
<dbReference type="PROSITE" id="PS51257">
    <property type="entry name" value="PROKAR_LIPOPROTEIN"/>
    <property type="match status" value="1"/>
</dbReference>
<accession>A0ABY8G9C8</accession>
<dbReference type="InterPro" id="IPR010824">
    <property type="entry name" value="DUF1425"/>
</dbReference>
<dbReference type="InterPro" id="IPR038483">
    <property type="entry name" value="YcfL-like_sf"/>
</dbReference>
<keyword evidence="3" id="KW-1185">Reference proteome</keyword>
<proteinExistence type="predicted"/>
<gene>
    <name evidence="2" type="ORF">O1Q98_04270</name>
</gene>
<name>A0ABY8G9C8_9GAMM</name>
<evidence type="ECO:0000313" key="2">
    <source>
        <dbReference type="EMBL" id="WFN56515.1"/>
    </source>
</evidence>
<feature type="signal peptide" evidence="1">
    <location>
        <begin position="1"/>
        <end position="25"/>
    </location>
</feature>
<protein>
    <submittedName>
        <fullName evidence="2">DUF1425 domain-containing protein</fullName>
    </submittedName>
</protein>
<dbReference type="Pfam" id="PF07233">
    <property type="entry name" value="DUF1425"/>
    <property type="match status" value="1"/>
</dbReference>
<dbReference type="RefSeq" id="WP_240632740.1">
    <property type="nucleotide sequence ID" value="NZ_CP114280.1"/>
</dbReference>
<evidence type="ECO:0000256" key="1">
    <source>
        <dbReference type="SAM" id="SignalP"/>
    </source>
</evidence>
<reference evidence="2 3" key="1">
    <citation type="submission" date="2022-12" db="EMBL/GenBank/DDBJ databases">
        <title>Complete genome sequencing of Dickeya lacustris type strain LMG30899.</title>
        <authorList>
            <person name="Dobhal S."/>
            <person name="Arizala D."/>
            <person name="Arif M."/>
        </authorList>
    </citation>
    <scope>NUCLEOTIDE SEQUENCE [LARGE SCALE GENOMIC DNA]</scope>
    <source>
        <strain evidence="2 3">LMG30899</strain>
    </source>
</reference>
<organism evidence="2 3">
    <name type="scientific">Dickeya lacustris</name>
    <dbReference type="NCBI Taxonomy" id="2259638"/>
    <lineage>
        <taxon>Bacteria</taxon>
        <taxon>Pseudomonadati</taxon>
        <taxon>Pseudomonadota</taxon>
        <taxon>Gammaproteobacteria</taxon>
        <taxon>Enterobacterales</taxon>
        <taxon>Pectobacteriaceae</taxon>
        <taxon>Dickeya</taxon>
    </lineage>
</organism>
<sequence>MASRCFAALLMAGMLAGCSKTPTLAINPAQTRVMDASVVARGVTATAPSLVMNAARKHATTYIHNASDNPVTVSCRFYLYDSQGLEIMPALPVQAVTVPAHGDIEVTASPVAPVASQVRLYLFL</sequence>